<dbReference type="EMBL" id="LN679241">
    <property type="protein sequence ID" value="CEL53983.1"/>
    <property type="molecule type" value="Genomic_DNA"/>
</dbReference>
<dbReference type="InterPro" id="IPR039340">
    <property type="entry name" value="Tfc4/TFIIIC-102/Sfc4"/>
</dbReference>
<dbReference type="STRING" id="1108050.A0A0B7FCS2"/>
<dbReference type="OrthoDB" id="9991317at2759"/>
<dbReference type="PANTHER" id="PTHR23082:SF0">
    <property type="entry name" value="GENERAL TRANSCRIPTION FACTOR 3C POLYPEPTIDE 3"/>
    <property type="match status" value="1"/>
</dbReference>
<dbReference type="PANTHER" id="PTHR23082">
    <property type="entry name" value="TRANSCRIPTION INITIATION FACTOR IIIC TFIIIC , POLYPEPTIDE 3-RELATED"/>
    <property type="match status" value="1"/>
</dbReference>
<keyword evidence="2" id="KW-1185">Reference proteome</keyword>
<sequence length="170" mass="18935">MRGKRVGDASEGRSAVRTRKGLLNRTLVTTVDTPAGSKNGLDSYGRIQEHPGTATLLQRAMQRQADNRNHMVTQGFAFLSKYRAIRGSEGPLNTEEVDYNLGRGFQQLGLQAFAQKHYQAVLESVEKRQKVDPNAPLGIARETAYNLSLIYVVSGSARLAQDLYRRWLSL</sequence>
<proteinExistence type="predicted"/>
<protein>
    <submittedName>
        <fullName evidence="1">Transcription factor tau subunit sfc4</fullName>
    </submittedName>
</protein>
<reference evidence="1 2" key="1">
    <citation type="submission" date="2014-11" db="EMBL/GenBank/DDBJ databases">
        <authorList>
            <person name="Wibberg Daniel"/>
        </authorList>
    </citation>
    <scope>NUCLEOTIDE SEQUENCE [LARGE SCALE GENOMIC DNA]</scope>
    <source>
        <strain evidence="1">Rhizoctonia solani AG1-IB 7/3/14</strain>
    </source>
</reference>
<accession>A0A0B7FCS2</accession>
<evidence type="ECO:0000313" key="2">
    <source>
        <dbReference type="Proteomes" id="UP000059188"/>
    </source>
</evidence>
<dbReference type="AlphaFoldDB" id="A0A0B7FCS2"/>
<evidence type="ECO:0000313" key="1">
    <source>
        <dbReference type="EMBL" id="CEL53983.1"/>
    </source>
</evidence>
<dbReference type="GO" id="GO:0006383">
    <property type="term" value="P:transcription by RNA polymerase III"/>
    <property type="evidence" value="ECO:0007669"/>
    <property type="project" value="InterPro"/>
</dbReference>
<gene>
    <name evidence="1" type="ORF">RSOLAG1IB_11515</name>
</gene>
<dbReference type="GO" id="GO:0000127">
    <property type="term" value="C:transcription factor TFIIIC complex"/>
    <property type="evidence" value="ECO:0007669"/>
    <property type="project" value="TreeGrafter"/>
</dbReference>
<name>A0A0B7FCS2_THACB</name>
<dbReference type="Proteomes" id="UP000059188">
    <property type="component" value="Unassembled WGS sequence"/>
</dbReference>
<organism evidence="1 2">
    <name type="scientific">Thanatephorus cucumeris (strain AG1-IB / isolate 7/3/14)</name>
    <name type="common">Lettuce bottom rot fungus</name>
    <name type="synonym">Rhizoctonia solani</name>
    <dbReference type="NCBI Taxonomy" id="1108050"/>
    <lineage>
        <taxon>Eukaryota</taxon>
        <taxon>Fungi</taxon>
        <taxon>Dikarya</taxon>
        <taxon>Basidiomycota</taxon>
        <taxon>Agaricomycotina</taxon>
        <taxon>Agaricomycetes</taxon>
        <taxon>Cantharellales</taxon>
        <taxon>Ceratobasidiaceae</taxon>
        <taxon>Rhizoctonia</taxon>
        <taxon>Rhizoctonia solani AG-1</taxon>
    </lineage>
</organism>